<dbReference type="EMBL" id="BOQE01000001">
    <property type="protein sequence ID" value="GIM48068.1"/>
    <property type="molecule type" value="Genomic_DNA"/>
</dbReference>
<keyword evidence="1" id="KW-1133">Transmembrane helix</keyword>
<protein>
    <submittedName>
        <fullName evidence="2">Uncharacterized protein</fullName>
    </submittedName>
</protein>
<keyword evidence="3" id="KW-1185">Reference proteome</keyword>
<accession>A0AAV4LJR5</accession>
<evidence type="ECO:0000313" key="3">
    <source>
        <dbReference type="Proteomes" id="UP001057291"/>
    </source>
</evidence>
<gene>
    <name evidence="2" type="ORF">DNHGIG_36170</name>
</gene>
<dbReference type="Proteomes" id="UP001057291">
    <property type="component" value="Unassembled WGS sequence"/>
</dbReference>
<evidence type="ECO:0000313" key="2">
    <source>
        <dbReference type="EMBL" id="GIM48068.1"/>
    </source>
</evidence>
<evidence type="ECO:0000256" key="1">
    <source>
        <dbReference type="SAM" id="Phobius"/>
    </source>
</evidence>
<dbReference type="RefSeq" id="WP_282200979.1">
    <property type="nucleotide sequence ID" value="NZ_BOQE01000001.1"/>
</dbReference>
<feature type="transmembrane region" description="Helical" evidence="1">
    <location>
        <begin position="12"/>
        <end position="30"/>
    </location>
</feature>
<reference evidence="2" key="1">
    <citation type="journal article" date="2023" name="Int. J. Syst. Evol. Microbiol.">
        <title>Collibacillus ludicampi gen. nov., sp. nov., a new soil bacterium of the family Alicyclobacillaceae.</title>
        <authorList>
            <person name="Jojima T."/>
            <person name="Ioku Y."/>
            <person name="Fukuta Y."/>
            <person name="Shirasaka N."/>
            <person name="Matsumura Y."/>
            <person name="Mori M."/>
        </authorList>
    </citation>
    <scope>NUCLEOTIDE SEQUENCE</scope>
    <source>
        <strain evidence="2">TP075</strain>
    </source>
</reference>
<keyword evidence="1" id="KW-0472">Membrane</keyword>
<keyword evidence="1" id="KW-0812">Transmembrane</keyword>
<name>A0AAV4LJR5_9BACL</name>
<feature type="transmembrane region" description="Helical" evidence="1">
    <location>
        <begin position="42"/>
        <end position="59"/>
    </location>
</feature>
<dbReference type="AlphaFoldDB" id="A0AAV4LJR5"/>
<sequence>MKTTQKYSTANFVVGISSMLTLMLYVFLLIKGGGKANQFTGQVFFGLLLIAILILSYVIKKFPIFVELTKTKGDFLKIQNPVLTWCMLTLYSKNLF</sequence>
<comment type="caution">
    <text evidence="2">The sequence shown here is derived from an EMBL/GenBank/DDBJ whole genome shotgun (WGS) entry which is preliminary data.</text>
</comment>
<organism evidence="2 3">
    <name type="scientific">Collibacillus ludicampi</name>
    <dbReference type="NCBI Taxonomy" id="2771369"/>
    <lineage>
        <taxon>Bacteria</taxon>
        <taxon>Bacillati</taxon>
        <taxon>Bacillota</taxon>
        <taxon>Bacilli</taxon>
        <taxon>Bacillales</taxon>
        <taxon>Alicyclobacillaceae</taxon>
        <taxon>Collibacillus</taxon>
    </lineage>
</organism>
<proteinExistence type="predicted"/>